<keyword evidence="3 10" id="KW-0285">Flavoprotein</keyword>
<dbReference type="InterPro" id="IPR024932">
    <property type="entry name" value="ApbE"/>
</dbReference>
<dbReference type="Pfam" id="PF02424">
    <property type="entry name" value="ApbE"/>
    <property type="match status" value="1"/>
</dbReference>
<reference evidence="13 15" key="1">
    <citation type="submission" date="2016-02" db="EMBL/GenBank/DDBJ databases">
        <authorList>
            <person name="Holder M.E."/>
            <person name="Ajami N.J."/>
            <person name="Petrosino J.F."/>
        </authorList>
    </citation>
    <scope>NUCLEOTIDE SEQUENCE [LARGE SCALE GENOMIC DNA]</scope>
    <source>
        <strain evidence="13 15">CCUG 32990</strain>
    </source>
</reference>
<dbReference type="PANTHER" id="PTHR30040">
    <property type="entry name" value="THIAMINE BIOSYNTHESIS LIPOPROTEIN APBE"/>
    <property type="match status" value="1"/>
</dbReference>
<dbReference type="RefSeq" id="WP_066430554.1">
    <property type="nucleotide sequence ID" value="NZ_CP014227.1"/>
</dbReference>
<dbReference type="PANTHER" id="PTHR30040:SF2">
    <property type="entry name" value="FAD:PROTEIN FMN TRANSFERASE"/>
    <property type="match status" value="1"/>
</dbReference>
<dbReference type="EC" id="2.7.1.180" evidence="1 10"/>
<dbReference type="EMBL" id="LT906449">
    <property type="protein sequence ID" value="SNV16333.1"/>
    <property type="molecule type" value="Genomic_DNA"/>
</dbReference>
<evidence type="ECO:0000256" key="8">
    <source>
        <dbReference type="ARBA" id="ARBA00031306"/>
    </source>
</evidence>
<evidence type="ECO:0000256" key="1">
    <source>
        <dbReference type="ARBA" id="ARBA00011955"/>
    </source>
</evidence>
<dbReference type="InterPro" id="IPR003374">
    <property type="entry name" value="ApbE-like_sf"/>
</dbReference>
<dbReference type="AlphaFoldDB" id="A0AAX2H1H5"/>
<evidence type="ECO:0000256" key="10">
    <source>
        <dbReference type="PIRNR" id="PIRNR006268"/>
    </source>
</evidence>
<dbReference type="GO" id="GO:0046872">
    <property type="term" value="F:metal ion binding"/>
    <property type="evidence" value="ECO:0007669"/>
    <property type="project" value="UniProtKB-UniRule"/>
</dbReference>
<comment type="cofactor">
    <cofactor evidence="11">
        <name>Mg(2+)</name>
        <dbReference type="ChEBI" id="CHEBI:18420"/>
    </cofactor>
    <cofactor evidence="11">
        <name>Mn(2+)</name>
        <dbReference type="ChEBI" id="CHEBI:29035"/>
    </cofactor>
    <text evidence="11">Magnesium. Can also use manganese.</text>
</comment>
<dbReference type="PROSITE" id="PS51257">
    <property type="entry name" value="PROKAR_LIPOPROTEIN"/>
    <property type="match status" value="1"/>
</dbReference>
<feature type="binding site" evidence="11">
    <location>
        <position position="285"/>
    </location>
    <ligand>
        <name>Mg(2+)</name>
        <dbReference type="ChEBI" id="CHEBI:18420"/>
    </ligand>
</feature>
<evidence type="ECO:0000256" key="6">
    <source>
        <dbReference type="ARBA" id="ARBA00022827"/>
    </source>
</evidence>
<evidence type="ECO:0000313" key="14">
    <source>
        <dbReference type="EMBL" id="SNV16333.1"/>
    </source>
</evidence>
<comment type="function">
    <text evidence="12">Flavin transferase that catalyzes the transfer of the FMN moiety of FAD and its covalent binding to the hydroxyl group of a threonine residue in a target flavoprotein.</text>
</comment>
<evidence type="ECO:0000256" key="7">
    <source>
        <dbReference type="ARBA" id="ARBA00022842"/>
    </source>
</evidence>
<dbReference type="Proteomes" id="UP000065822">
    <property type="component" value="Chromosome"/>
</dbReference>
<name>A0AAX2H1H5_9FLAO</name>
<dbReference type="Gene3D" id="3.10.520.10">
    <property type="entry name" value="ApbE-like domains"/>
    <property type="match status" value="1"/>
</dbReference>
<evidence type="ECO:0000256" key="3">
    <source>
        <dbReference type="ARBA" id="ARBA00022630"/>
    </source>
</evidence>
<comment type="similarity">
    <text evidence="10 12">Belongs to the ApbE family.</text>
</comment>
<dbReference type="GO" id="GO:0005886">
    <property type="term" value="C:plasma membrane"/>
    <property type="evidence" value="ECO:0007669"/>
    <property type="project" value="UniProtKB-SubCell"/>
</dbReference>
<organism evidence="14 16">
    <name type="scientific">Capnocytophaga haemolytica</name>
    <dbReference type="NCBI Taxonomy" id="45243"/>
    <lineage>
        <taxon>Bacteria</taxon>
        <taxon>Pseudomonadati</taxon>
        <taxon>Bacteroidota</taxon>
        <taxon>Flavobacteriia</taxon>
        <taxon>Flavobacteriales</taxon>
        <taxon>Flavobacteriaceae</taxon>
        <taxon>Capnocytophaga</taxon>
    </lineage>
</organism>
<dbReference type="SUPFAM" id="SSF143631">
    <property type="entry name" value="ApbE-like"/>
    <property type="match status" value="1"/>
</dbReference>
<dbReference type="PIRSF" id="PIRSF006268">
    <property type="entry name" value="ApbE"/>
    <property type="match status" value="1"/>
</dbReference>
<evidence type="ECO:0000256" key="9">
    <source>
        <dbReference type="ARBA" id="ARBA00048540"/>
    </source>
</evidence>
<keyword evidence="7 10" id="KW-0460">Magnesium</keyword>
<dbReference type="GO" id="GO:0016740">
    <property type="term" value="F:transferase activity"/>
    <property type="evidence" value="ECO:0007669"/>
    <property type="project" value="UniProtKB-UniRule"/>
</dbReference>
<keyword evidence="4 10" id="KW-0808">Transferase</keyword>
<feature type="binding site" evidence="11">
    <location>
        <position position="167"/>
    </location>
    <ligand>
        <name>Mg(2+)</name>
        <dbReference type="ChEBI" id="CHEBI:18420"/>
    </ligand>
</feature>
<dbReference type="Proteomes" id="UP000215539">
    <property type="component" value="Chromosome 1"/>
</dbReference>
<accession>A0AAX2H1H5</accession>
<evidence type="ECO:0000313" key="15">
    <source>
        <dbReference type="Proteomes" id="UP000065822"/>
    </source>
</evidence>
<proteinExistence type="inferred from homology"/>
<gene>
    <name evidence="14" type="primary">apbE</name>
    <name evidence="13" type="ORF">AXF12_09360</name>
    <name evidence="14" type="ORF">SAMEA44541418_02288</name>
</gene>
<keyword evidence="12" id="KW-1003">Cell membrane</keyword>
<evidence type="ECO:0000313" key="13">
    <source>
        <dbReference type="EMBL" id="AMD85701.1"/>
    </source>
</evidence>
<keyword evidence="12 14" id="KW-0449">Lipoprotein</keyword>
<evidence type="ECO:0000256" key="11">
    <source>
        <dbReference type="PIRSR" id="PIRSR006268-2"/>
    </source>
</evidence>
<evidence type="ECO:0000256" key="5">
    <source>
        <dbReference type="ARBA" id="ARBA00022723"/>
    </source>
</evidence>
<dbReference type="KEGG" id="chg:AXF12_09360"/>
<sequence length="337" mass="37236">MKYLTITMALLLIACKQTSTPSIHKIAGEAQGSTYHIKYISASDEDLKPAVDSILQVIDRSMSAYRPDSMISKINAGEAQTQVDAHFEKVFRASEQIWKESGGLFDPTVGVLVRAWGFGNKPISEQEIPSAAKIDSLKAFVGFEKVKLTPDHRIEKARPEIIFDFNAIAQGYTSDVIADFLKAKGITNFIVEVGGEMYLSGRNTLEDTPWTIGVENPVKPLDEAELIATVQFTDAGLATSGNYRKVWTDSKGRRYVHSINPLTGLATQSDVLSATVIAPTAMLADGYATMFMVMGFERSKQFLEAHPDFRVLLVYTHPETEKVEVFKTQPFAELIAE</sequence>
<keyword evidence="15" id="KW-1185">Reference proteome</keyword>
<feature type="binding site" evidence="11">
    <location>
        <position position="289"/>
    </location>
    <ligand>
        <name>Mg(2+)</name>
        <dbReference type="ChEBI" id="CHEBI:18420"/>
    </ligand>
</feature>
<comment type="catalytic activity">
    <reaction evidence="9 10 12">
        <text>L-threonyl-[protein] + FAD = FMN-L-threonyl-[protein] + AMP + H(+)</text>
        <dbReference type="Rhea" id="RHEA:36847"/>
        <dbReference type="Rhea" id="RHEA-COMP:11060"/>
        <dbReference type="Rhea" id="RHEA-COMP:11061"/>
        <dbReference type="ChEBI" id="CHEBI:15378"/>
        <dbReference type="ChEBI" id="CHEBI:30013"/>
        <dbReference type="ChEBI" id="CHEBI:57692"/>
        <dbReference type="ChEBI" id="CHEBI:74257"/>
        <dbReference type="ChEBI" id="CHEBI:456215"/>
        <dbReference type="EC" id="2.7.1.180"/>
    </reaction>
</comment>
<reference evidence="14 16" key="2">
    <citation type="submission" date="2017-06" db="EMBL/GenBank/DDBJ databases">
        <authorList>
            <consortium name="Pathogen Informatics"/>
        </authorList>
    </citation>
    <scope>NUCLEOTIDE SEQUENCE [LARGE SCALE GENOMIC DNA]</scope>
    <source>
        <strain evidence="14 16">NCTC12947</strain>
    </source>
</reference>
<keyword evidence="12" id="KW-0997">Cell inner membrane</keyword>
<keyword evidence="5 10" id="KW-0479">Metal-binding</keyword>
<evidence type="ECO:0000256" key="2">
    <source>
        <dbReference type="ARBA" id="ARBA00016337"/>
    </source>
</evidence>
<comment type="subcellular location">
    <subcellularLocation>
        <location evidence="12">Cell inner membrane</location>
        <topology evidence="12">Lipid-anchor</topology>
        <orientation evidence="12">Periplasmic side</orientation>
    </subcellularLocation>
</comment>
<dbReference type="EMBL" id="CP014227">
    <property type="protein sequence ID" value="AMD85701.1"/>
    <property type="molecule type" value="Genomic_DNA"/>
</dbReference>
<evidence type="ECO:0000256" key="12">
    <source>
        <dbReference type="RuleBase" id="RU363002"/>
    </source>
</evidence>
<protein>
    <recommendedName>
        <fullName evidence="2 10">FAD:protein FMN transferase</fullName>
        <ecNumber evidence="1 10">2.7.1.180</ecNumber>
    </recommendedName>
    <alternativeName>
        <fullName evidence="8 10">Flavin transferase</fullName>
    </alternativeName>
</protein>
<keyword evidence="6 10" id="KW-0274">FAD</keyword>
<evidence type="ECO:0000313" key="16">
    <source>
        <dbReference type="Proteomes" id="UP000215539"/>
    </source>
</evidence>
<keyword evidence="12" id="KW-0472">Membrane</keyword>
<evidence type="ECO:0000256" key="4">
    <source>
        <dbReference type="ARBA" id="ARBA00022679"/>
    </source>
</evidence>